<dbReference type="AlphaFoldDB" id="A0A6B3QG87"/>
<proteinExistence type="predicted"/>
<gene>
    <name evidence="1" type="ORF">GUR47_00470</name>
</gene>
<accession>A0A6B3QG87</accession>
<sequence>MSDLLDTVVTAHGGLDRWRSATRLTAQVQAGGALWGLKGQPGVLDRYTISVDPHRQAATLAPFAEPGLRAVYTPDRVALETADGRVAEERVRPRESFAGHTLETPWDRLHAAYFAGYAMWTYLTEPFLFAEPGFTATEIEPWEEDGETWRRLQVTFPERIATHSRVQTYYIDAEGLVRRHDYRPDVFGAADRDSAHYTYDHRTVDGLVFPTRRSVHLTDEHNRKVAEPVIISIGLTDITVSS</sequence>
<reference evidence="1" key="1">
    <citation type="journal article" date="2020" name="Microorganisms">
        <title>Isolation, Genomic and Metabolomic Characterization of Streptomyces tendae VITAKN with Quorum Sensing Inhibitory Activity from Southern India.</title>
        <authorList>
            <person name="Ishaque N.M."/>
            <person name="Burgsdorf I."/>
            <person name="Limlingan Malit J.J."/>
            <person name="Saha S."/>
            <person name="Teta R."/>
            <person name="Ewe D."/>
            <person name="Kannabiran K."/>
            <person name="Hrouzek P."/>
            <person name="Steindler L."/>
            <person name="Costantino V."/>
            <person name="Saurav K."/>
        </authorList>
    </citation>
    <scope>NUCLEOTIDE SEQUENCE</scope>
    <source>
        <strain evidence="1">VITAKN</strain>
    </source>
</reference>
<dbReference type="RefSeq" id="WP_164457163.1">
    <property type="nucleotide sequence ID" value="NZ_JAAIFS010000001.1"/>
</dbReference>
<dbReference type="EMBL" id="JAAIFS010000001">
    <property type="protein sequence ID" value="NEV85174.1"/>
    <property type="molecule type" value="Genomic_DNA"/>
</dbReference>
<organism evidence="1">
    <name type="scientific">Streptomyces tendae</name>
    <dbReference type="NCBI Taxonomy" id="1932"/>
    <lineage>
        <taxon>Bacteria</taxon>
        <taxon>Bacillati</taxon>
        <taxon>Actinomycetota</taxon>
        <taxon>Actinomycetes</taxon>
        <taxon>Kitasatosporales</taxon>
        <taxon>Streptomycetaceae</taxon>
        <taxon>Streptomyces</taxon>
    </lineage>
</organism>
<protein>
    <submittedName>
        <fullName evidence="1">Uncharacterized protein</fullName>
    </submittedName>
</protein>
<comment type="caution">
    <text evidence="1">The sequence shown here is derived from an EMBL/GenBank/DDBJ whole genome shotgun (WGS) entry which is preliminary data.</text>
</comment>
<evidence type="ECO:0000313" key="1">
    <source>
        <dbReference type="EMBL" id="NEV85174.1"/>
    </source>
</evidence>
<name>A0A6B3QG87_STRTE</name>